<proteinExistence type="predicted"/>
<organism evidence="2">
    <name type="scientific">Timema shepardi</name>
    <name type="common">Walking stick</name>
    <dbReference type="NCBI Taxonomy" id="629360"/>
    <lineage>
        <taxon>Eukaryota</taxon>
        <taxon>Metazoa</taxon>
        <taxon>Ecdysozoa</taxon>
        <taxon>Arthropoda</taxon>
        <taxon>Hexapoda</taxon>
        <taxon>Insecta</taxon>
        <taxon>Pterygota</taxon>
        <taxon>Neoptera</taxon>
        <taxon>Polyneoptera</taxon>
        <taxon>Phasmatodea</taxon>
        <taxon>Timematodea</taxon>
        <taxon>Timematoidea</taxon>
        <taxon>Timematidae</taxon>
        <taxon>Timema</taxon>
    </lineage>
</organism>
<feature type="compositionally biased region" description="Basic and acidic residues" evidence="1">
    <location>
        <begin position="44"/>
        <end position="53"/>
    </location>
</feature>
<evidence type="ECO:0000256" key="1">
    <source>
        <dbReference type="SAM" id="MobiDB-lite"/>
    </source>
</evidence>
<gene>
    <name evidence="2" type="ORF">TSIB3V08_LOCUS9164</name>
</gene>
<feature type="region of interest" description="Disordered" evidence="1">
    <location>
        <begin position="1"/>
        <end position="26"/>
    </location>
</feature>
<protein>
    <submittedName>
        <fullName evidence="2">Uncharacterized protein</fullName>
    </submittedName>
</protein>
<feature type="compositionally biased region" description="Acidic residues" evidence="1">
    <location>
        <begin position="184"/>
        <end position="193"/>
    </location>
</feature>
<accession>A0A7R9G324</accession>
<feature type="compositionally biased region" description="Basic and acidic residues" evidence="1">
    <location>
        <begin position="203"/>
        <end position="219"/>
    </location>
</feature>
<feature type="region of interest" description="Disordered" evidence="1">
    <location>
        <begin position="44"/>
        <end position="243"/>
    </location>
</feature>
<sequence>MFRLGLRPLLASSSEVSGRIPGWSREQKDRIVDLNRMHVVEEECKATSLEDRPSQPAGAASNSPVKPCQSPPPAATDSDTTPGKENTAPTEDRAADNKKNVAAAVATAPKEPSGVKEEGKSEKAVEAAHPEVKEEPENAAKEVKQTPPKPPTDKPPQETPSPSKPTAETVGGKEFNNLPSSSPGDDDEDEEEGGQSGTSTPESENKPVVGEDRNKRASSDSDSDTPTVVKKMKLSKAEYEERERAVNEFVENAAGTSLEELHRSTNKLQQEIHTLDAMSRTKEQEWNNILRLKKVKEEMYLRLQRKKQVMLIMMGASAKSGDTLEWDLTSDTRYGGDFGGCEDLRTNKNKVSDSSIAMSLQVHNEPTERTAGLHLSLPPAESFLDQRRLGFERGAAAHDGTYRLFQSREPHQVPLDLILSVPFTVYLRRS</sequence>
<dbReference type="EMBL" id="OC005126">
    <property type="protein sequence ID" value="CAD7265119.1"/>
    <property type="molecule type" value="Genomic_DNA"/>
</dbReference>
<reference evidence="2" key="1">
    <citation type="submission" date="2020-11" db="EMBL/GenBank/DDBJ databases">
        <authorList>
            <person name="Tran Van P."/>
        </authorList>
    </citation>
    <scope>NUCLEOTIDE SEQUENCE</scope>
</reference>
<feature type="compositionally biased region" description="Basic and acidic residues" evidence="1">
    <location>
        <begin position="90"/>
        <end position="99"/>
    </location>
</feature>
<evidence type="ECO:0000313" key="2">
    <source>
        <dbReference type="EMBL" id="CAD7265119.1"/>
    </source>
</evidence>
<feature type="compositionally biased region" description="Basic and acidic residues" evidence="1">
    <location>
        <begin position="113"/>
        <end position="144"/>
    </location>
</feature>
<name>A0A7R9G324_TIMSH</name>
<dbReference type="AlphaFoldDB" id="A0A7R9G324"/>